<evidence type="ECO:0000256" key="3">
    <source>
        <dbReference type="ARBA" id="ARBA00022801"/>
    </source>
</evidence>
<protein>
    <submittedName>
        <fullName evidence="11">D-alanyl-D-alanine carboxypeptidase</fullName>
    </submittedName>
</protein>
<feature type="active site" description="Proton acceptor" evidence="7">
    <location>
        <position position="67"/>
    </location>
</feature>
<keyword evidence="2" id="KW-0732">Signal</keyword>
<dbReference type="EMBL" id="BSEV01000021">
    <property type="protein sequence ID" value="GLK13235.1"/>
    <property type="molecule type" value="Genomic_DNA"/>
</dbReference>
<reference evidence="11" key="1">
    <citation type="journal article" date="2014" name="Int. J. Syst. Evol. Microbiol.">
        <title>Complete genome sequence of Corynebacterium casei LMG S-19264T (=DSM 44701T), isolated from a smear-ripened cheese.</title>
        <authorList>
            <consortium name="US DOE Joint Genome Institute (JGI-PGF)"/>
            <person name="Walter F."/>
            <person name="Albersmeier A."/>
            <person name="Kalinowski J."/>
            <person name="Ruckert C."/>
        </authorList>
    </citation>
    <scope>NUCLEOTIDE SEQUENCE</scope>
    <source>
        <strain evidence="11">VKM Ac-2007</strain>
    </source>
</reference>
<feature type="domain" description="Peptidase S11 D-alanyl-D-alanine carboxypeptidase A N-terminal" evidence="10">
    <location>
        <begin position="56"/>
        <end position="261"/>
    </location>
</feature>
<dbReference type="Pfam" id="PF00768">
    <property type="entry name" value="Peptidase_S11"/>
    <property type="match status" value="1"/>
</dbReference>
<evidence type="ECO:0000313" key="11">
    <source>
        <dbReference type="EMBL" id="GLK13235.1"/>
    </source>
</evidence>
<evidence type="ECO:0000256" key="6">
    <source>
        <dbReference type="ARBA" id="ARBA00023316"/>
    </source>
</evidence>
<dbReference type="RefSeq" id="WP_271221529.1">
    <property type="nucleotide sequence ID" value="NZ_BAAAVD010000035.1"/>
</dbReference>
<evidence type="ECO:0000256" key="1">
    <source>
        <dbReference type="ARBA" id="ARBA00007164"/>
    </source>
</evidence>
<gene>
    <name evidence="11" type="primary">dacC_1</name>
    <name evidence="11" type="ORF">GCM10017600_66460</name>
</gene>
<name>A0A9W6I970_9ACTN</name>
<comment type="caution">
    <text evidence="11">The sequence shown here is derived from an EMBL/GenBank/DDBJ whole genome shotgun (WGS) entry which is preliminary data.</text>
</comment>
<dbReference type="InterPro" id="IPR012338">
    <property type="entry name" value="Beta-lactam/transpept-like"/>
</dbReference>
<dbReference type="Proteomes" id="UP001143474">
    <property type="component" value="Unassembled WGS sequence"/>
</dbReference>
<evidence type="ECO:0000256" key="8">
    <source>
        <dbReference type="PIRSR" id="PIRSR618044-2"/>
    </source>
</evidence>
<keyword evidence="4" id="KW-0133">Cell shape</keyword>
<keyword evidence="3" id="KW-0378">Hydrolase</keyword>
<dbReference type="AlphaFoldDB" id="A0A9W6I970"/>
<keyword evidence="11" id="KW-0645">Protease</keyword>
<keyword evidence="12" id="KW-1185">Reference proteome</keyword>
<evidence type="ECO:0000259" key="10">
    <source>
        <dbReference type="Pfam" id="PF00768"/>
    </source>
</evidence>
<evidence type="ECO:0000256" key="2">
    <source>
        <dbReference type="ARBA" id="ARBA00022729"/>
    </source>
</evidence>
<sequence>MRALPYLAALTAGVALLGLILTGQRGAVPAAADEALPWPREGQAAVEVEGRGLLGVRGAQTPVPIASLTKVMTAYVILKEHPLRTGQNGPLITIDTLAEQESSSHDESTVYVIQGRSYTQRQLLQLMLIPSGNNIARLLARWDAGSQKAFVGKMNRAAAELGMTDTVYTGASGYEDTTRSTAVDQLKLARAAMGNAVLRAIVATRETTVPGIVGKILNTNTLLGTSGVIGLKTGSSTAAGGNLMWAARSGRRLVLGVVLHQRAGSPPAQGLRAALDSSERLVAAIQRVV</sequence>
<dbReference type="GO" id="GO:0006508">
    <property type="term" value="P:proteolysis"/>
    <property type="evidence" value="ECO:0007669"/>
    <property type="project" value="InterPro"/>
</dbReference>
<keyword evidence="5" id="KW-0573">Peptidoglycan synthesis</keyword>
<feature type="binding site" evidence="8">
    <location>
        <position position="232"/>
    </location>
    <ligand>
        <name>substrate</name>
    </ligand>
</feature>
<evidence type="ECO:0000256" key="9">
    <source>
        <dbReference type="RuleBase" id="RU004016"/>
    </source>
</evidence>
<dbReference type="GO" id="GO:0071555">
    <property type="term" value="P:cell wall organization"/>
    <property type="evidence" value="ECO:0007669"/>
    <property type="project" value="UniProtKB-KW"/>
</dbReference>
<dbReference type="GO" id="GO:0008360">
    <property type="term" value="P:regulation of cell shape"/>
    <property type="evidence" value="ECO:0007669"/>
    <property type="project" value="UniProtKB-KW"/>
</dbReference>
<keyword evidence="11" id="KW-0121">Carboxypeptidase</keyword>
<dbReference type="InterPro" id="IPR001967">
    <property type="entry name" value="Peptidase_S11_N"/>
</dbReference>
<dbReference type="PANTHER" id="PTHR21581:SF33">
    <property type="entry name" value="D-ALANYL-D-ALANINE CARBOXYPEPTIDASE DACB"/>
    <property type="match status" value="1"/>
</dbReference>
<feature type="active site" evidence="7">
    <location>
        <position position="131"/>
    </location>
</feature>
<dbReference type="SUPFAM" id="SSF56601">
    <property type="entry name" value="beta-lactamase/transpeptidase-like"/>
    <property type="match status" value="1"/>
</dbReference>
<dbReference type="GO" id="GO:0009002">
    <property type="term" value="F:serine-type D-Ala-D-Ala carboxypeptidase activity"/>
    <property type="evidence" value="ECO:0007669"/>
    <property type="project" value="InterPro"/>
</dbReference>
<evidence type="ECO:0000256" key="5">
    <source>
        <dbReference type="ARBA" id="ARBA00022984"/>
    </source>
</evidence>
<feature type="active site" description="Proton acceptor" evidence="7">
    <location>
        <position position="70"/>
    </location>
</feature>
<evidence type="ECO:0000256" key="4">
    <source>
        <dbReference type="ARBA" id="ARBA00022960"/>
    </source>
</evidence>
<reference evidence="11" key="2">
    <citation type="submission" date="2023-01" db="EMBL/GenBank/DDBJ databases">
        <authorList>
            <person name="Sun Q."/>
            <person name="Evtushenko L."/>
        </authorList>
    </citation>
    <scope>NUCLEOTIDE SEQUENCE</scope>
    <source>
        <strain evidence="11">VKM Ac-2007</strain>
    </source>
</reference>
<proteinExistence type="inferred from homology"/>
<dbReference type="PRINTS" id="PR00725">
    <property type="entry name" value="DADACBPTASE1"/>
</dbReference>
<evidence type="ECO:0000313" key="12">
    <source>
        <dbReference type="Proteomes" id="UP001143474"/>
    </source>
</evidence>
<organism evidence="11 12">
    <name type="scientific">Streptosporangium carneum</name>
    <dbReference type="NCBI Taxonomy" id="47481"/>
    <lineage>
        <taxon>Bacteria</taxon>
        <taxon>Bacillati</taxon>
        <taxon>Actinomycetota</taxon>
        <taxon>Actinomycetes</taxon>
        <taxon>Streptosporangiales</taxon>
        <taxon>Streptosporangiaceae</taxon>
        <taxon>Streptosporangium</taxon>
    </lineage>
</organism>
<dbReference type="Gene3D" id="3.40.710.10">
    <property type="entry name" value="DD-peptidase/beta-lactamase superfamily"/>
    <property type="match status" value="1"/>
</dbReference>
<accession>A0A9W6I970</accession>
<keyword evidence="6" id="KW-0961">Cell wall biogenesis/degradation</keyword>
<dbReference type="InterPro" id="IPR018044">
    <property type="entry name" value="Peptidase_S11"/>
</dbReference>
<evidence type="ECO:0000256" key="7">
    <source>
        <dbReference type="PIRSR" id="PIRSR618044-1"/>
    </source>
</evidence>
<dbReference type="GO" id="GO:0009252">
    <property type="term" value="P:peptidoglycan biosynthetic process"/>
    <property type="evidence" value="ECO:0007669"/>
    <property type="project" value="UniProtKB-KW"/>
</dbReference>
<dbReference type="PANTHER" id="PTHR21581">
    <property type="entry name" value="D-ALANYL-D-ALANINE CARBOXYPEPTIDASE"/>
    <property type="match status" value="1"/>
</dbReference>
<comment type="similarity">
    <text evidence="1 9">Belongs to the peptidase S11 family.</text>
</comment>